<dbReference type="Proteomes" id="UP000822688">
    <property type="component" value="Chromosome 2"/>
</dbReference>
<dbReference type="EMBL" id="CM026422">
    <property type="protein sequence ID" value="KAG0586235.1"/>
    <property type="molecule type" value="Genomic_DNA"/>
</dbReference>
<reference evidence="1" key="1">
    <citation type="submission" date="2020-06" db="EMBL/GenBank/DDBJ databases">
        <title>WGS assembly of Ceratodon purpureus strain R40.</title>
        <authorList>
            <person name="Carey S.B."/>
            <person name="Jenkins J."/>
            <person name="Shu S."/>
            <person name="Lovell J.T."/>
            <person name="Sreedasyam A."/>
            <person name="Maumus F."/>
            <person name="Tiley G.P."/>
            <person name="Fernandez-Pozo N."/>
            <person name="Barry K."/>
            <person name="Chen C."/>
            <person name="Wang M."/>
            <person name="Lipzen A."/>
            <person name="Daum C."/>
            <person name="Saski C.A."/>
            <person name="Payton A.C."/>
            <person name="Mcbreen J.C."/>
            <person name="Conrad R.E."/>
            <person name="Kollar L.M."/>
            <person name="Olsson S."/>
            <person name="Huttunen S."/>
            <person name="Landis J.B."/>
            <person name="Wickett N.J."/>
            <person name="Johnson M.G."/>
            <person name="Rensing S.A."/>
            <person name="Grimwood J."/>
            <person name="Schmutz J."/>
            <person name="Mcdaniel S.F."/>
        </authorList>
    </citation>
    <scope>NUCLEOTIDE SEQUENCE</scope>
    <source>
        <strain evidence="1">R40</strain>
    </source>
</reference>
<gene>
    <name evidence="1" type="ORF">KC19_2G074200</name>
</gene>
<evidence type="ECO:0000313" key="2">
    <source>
        <dbReference type="Proteomes" id="UP000822688"/>
    </source>
</evidence>
<dbReference type="AlphaFoldDB" id="A0A8T0IT30"/>
<proteinExistence type="predicted"/>
<keyword evidence="2" id="KW-1185">Reference proteome</keyword>
<accession>A0A8T0IT30</accession>
<sequence length="75" mass="8942">MRSRQRCAETLVRVLKSYCWRSIGSVLKICGYSFSSTRWLRSKFYLRRHHITDVMSSIQSNLDWILPLREIASTF</sequence>
<protein>
    <submittedName>
        <fullName evidence="1">Uncharacterized protein</fullName>
    </submittedName>
</protein>
<evidence type="ECO:0000313" key="1">
    <source>
        <dbReference type="EMBL" id="KAG0586235.1"/>
    </source>
</evidence>
<comment type="caution">
    <text evidence="1">The sequence shown here is derived from an EMBL/GenBank/DDBJ whole genome shotgun (WGS) entry which is preliminary data.</text>
</comment>
<name>A0A8T0IT30_CERPU</name>
<organism evidence="1 2">
    <name type="scientific">Ceratodon purpureus</name>
    <name type="common">Fire moss</name>
    <name type="synonym">Dicranum purpureum</name>
    <dbReference type="NCBI Taxonomy" id="3225"/>
    <lineage>
        <taxon>Eukaryota</taxon>
        <taxon>Viridiplantae</taxon>
        <taxon>Streptophyta</taxon>
        <taxon>Embryophyta</taxon>
        <taxon>Bryophyta</taxon>
        <taxon>Bryophytina</taxon>
        <taxon>Bryopsida</taxon>
        <taxon>Dicranidae</taxon>
        <taxon>Pseudoditrichales</taxon>
        <taxon>Ditrichaceae</taxon>
        <taxon>Ceratodon</taxon>
    </lineage>
</organism>